<gene>
    <name evidence="1" type="ORF">OG835_26020</name>
</gene>
<accession>A0ACD4ZQ51</accession>
<evidence type="ECO:0000313" key="1">
    <source>
        <dbReference type="EMBL" id="WSC00114.1"/>
    </source>
</evidence>
<reference evidence="1" key="1">
    <citation type="submission" date="2022-10" db="EMBL/GenBank/DDBJ databases">
        <title>The complete genomes of actinobacterial strains from the NBC collection.</title>
        <authorList>
            <person name="Joergensen T.S."/>
            <person name="Alvarez Arevalo M."/>
            <person name="Sterndorff E.B."/>
            <person name="Faurdal D."/>
            <person name="Vuksanovic O."/>
            <person name="Mourched A.-S."/>
            <person name="Charusanti P."/>
            <person name="Shaw S."/>
            <person name="Blin K."/>
            <person name="Weber T."/>
        </authorList>
    </citation>
    <scope>NUCLEOTIDE SEQUENCE</scope>
    <source>
        <strain evidence="1">NBC 01771</strain>
    </source>
</reference>
<evidence type="ECO:0000313" key="2">
    <source>
        <dbReference type="Proteomes" id="UP001348369"/>
    </source>
</evidence>
<keyword evidence="2" id="KW-1185">Reference proteome</keyword>
<dbReference type="Proteomes" id="UP001348369">
    <property type="component" value="Chromosome"/>
</dbReference>
<organism evidence="1 2">
    <name type="scientific">Streptomyces scopuliridis</name>
    <dbReference type="NCBI Taxonomy" id="452529"/>
    <lineage>
        <taxon>Bacteria</taxon>
        <taxon>Bacillati</taxon>
        <taxon>Actinomycetota</taxon>
        <taxon>Actinomycetes</taxon>
        <taxon>Kitasatosporales</taxon>
        <taxon>Streptomycetaceae</taxon>
        <taxon>Streptomyces</taxon>
    </lineage>
</organism>
<protein>
    <submittedName>
        <fullName evidence="1">Uncharacterized protein</fullName>
    </submittedName>
</protein>
<name>A0ACD4ZQ51_9ACTN</name>
<sequence>MPADLNPSSKPPLSVRLRSDWLRGILRVDLIRHHTLIGLVQHWGDADAREDVITQLDALAEAVASPREGELDALTELVEDSAAMDTAEIDISLTDALRLLDELDEVIAKLSRFNPQRISAVPSLTERRTA</sequence>
<proteinExistence type="predicted"/>
<dbReference type="EMBL" id="CP109109">
    <property type="protein sequence ID" value="WSC00114.1"/>
    <property type="molecule type" value="Genomic_DNA"/>
</dbReference>